<gene>
    <name evidence="2" type="ORF">ACE5IX_14530</name>
</gene>
<keyword evidence="2" id="KW-0808">Transferase</keyword>
<dbReference type="Proteomes" id="UP001580391">
    <property type="component" value="Unassembled WGS sequence"/>
</dbReference>
<dbReference type="GO" id="GO:0016746">
    <property type="term" value="F:acyltransferase activity"/>
    <property type="evidence" value="ECO:0007669"/>
    <property type="project" value="UniProtKB-KW"/>
</dbReference>
<evidence type="ECO:0000259" key="1">
    <source>
        <dbReference type="PROSITE" id="PS51186"/>
    </source>
</evidence>
<dbReference type="SUPFAM" id="SSF55729">
    <property type="entry name" value="Acyl-CoA N-acyltransferases (Nat)"/>
    <property type="match status" value="1"/>
</dbReference>
<accession>A0ABV5BQY7</accession>
<dbReference type="PANTHER" id="PTHR43617">
    <property type="entry name" value="L-AMINO ACID N-ACETYLTRANSFERASE"/>
    <property type="match status" value="1"/>
</dbReference>
<dbReference type="InterPro" id="IPR000182">
    <property type="entry name" value="GNAT_dom"/>
</dbReference>
<evidence type="ECO:0000313" key="3">
    <source>
        <dbReference type="Proteomes" id="UP001580391"/>
    </source>
</evidence>
<dbReference type="EMBL" id="JBHILJ010000008">
    <property type="protein sequence ID" value="MFB5737737.1"/>
    <property type="molecule type" value="Genomic_DNA"/>
</dbReference>
<dbReference type="EC" id="2.3.-.-" evidence="2"/>
<name>A0ABV5BQY7_9LEPT</name>
<organism evidence="2 3">
    <name type="scientific">Leptospira wolffii</name>
    <dbReference type="NCBI Taxonomy" id="409998"/>
    <lineage>
        <taxon>Bacteria</taxon>
        <taxon>Pseudomonadati</taxon>
        <taxon>Spirochaetota</taxon>
        <taxon>Spirochaetia</taxon>
        <taxon>Leptospirales</taxon>
        <taxon>Leptospiraceae</taxon>
        <taxon>Leptospira</taxon>
    </lineage>
</organism>
<feature type="domain" description="N-acetyltransferase" evidence="1">
    <location>
        <begin position="6"/>
        <end position="204"/>
    </location>
</feature>
<dbReference type="PANTHER" id="PTHR43617:SF20">
    <property type="entry name" value="N-ALPHA-ACETYLTRANSFERASE RIMI"/>
    <property type="match status" value="1"/>
</dbReference>
<dbReference type="RefSeq" id="WP_040508189.1">
    <property type="nucleotide sequence ID" value="NZ_JBHILI010000009.1"/>
</dbReference>
<dbReference type="Gene3D" id="3.40.630.30">
    <property type="match status" value="1"/>
</dbReference>
<evidence type="ECO:0000313" key="2">
    <source>
        <dbReference type="EMBL" id="MFB5737737.1"/>
    </source>
</evidence>
<dbReference type="InterPro" id="IPR050276">
    <property type="entry name" value="MshD_Acetyltransferase"/>
</dbReference>
<proteinExistence type="predicted"/>
<keyword evidence="2" id="KW-0012">Acyltransferase</keyword>
<dbReference type="InterPro" id="IPR016181">
    <property type="entry name" value="Acyl_CoA_acyltransferase"/>
</dbReference>
<comment type="caution">
    <text evidence="2">The sequence shown here is derived from an EMBL/GenBank/DDBJ whole genome shotgun (WGS) entry which is preliminary data.</text>
</comment>
<dbReference type="PROSITE" id="PS51186">
    <property type="entry name" value="GNAT"/>
    <property type="match status" value="1"/>
</dbReference>
<sequence length="207" mass="23173">MKNLDLHIRPARPEDAEAAVPLIYSSGPASWDFVFNEGRITSKEFLTRSFRGTRNTISHKNHFVAEKDGEIVGTIVIYTSSRFLLWNAGTAGNIFRTYGWRAPKVAIRGLTMEGMIQPPKSGRLYLGHIAVPVSWRKKGIGEALIRFAVSTFPEFSKISLDVSQENPGAKSLYEKVGFKIVESRKFSGPKGKVPDHYYMEADRSAFS</sequence>
<protein>
    <submittedName>
        <fullName evidence="2">GNAT family N-acetyltransferase</fullName>
        <ecNumber evidence="2">2.3.-.-</ecNumber>
    </submittedName>
</protein>
<dbReference type="Pfam" id="PF00583">
    <property type="entry name" value="Acetyltransf_1"/>
    <property type="match status" value="1"/>
</dbReference>
<reference evidence="2 3" key="1">
    <citation type="submission" date="2024-09" db="EMBL/GenBank/DDBJ databases">
        <title>Taxonomic and Genotyping Characterization of Leptospira Strains isolated from Multiple Sources in Colombia highlights the importance of intermediate species.</title>
        <authorList>
            <person name="Torres Higuera L."/>
            <person name="Rojas Tapias D."/>
            <person name="Jimenez Velasquez S."/>
            <person name="Renjifo Ibanez C."/>
        </authorList>
    </citation>
    <scope>NUCLEOTIDE SEQUENCE [LARGE SCALE GENOMIC DNA]</scope>
    <source>
        <strain evidence="2 3">Lep080</strain>
    </source>
</reference>
<keyword evidence="3" id="KW-1185">Reference proteome</keyword>
<dbReference type="CDD" id="cd04301">
    <property type="entry name" value="NAT_SF"/>
    <property type="match status" value="1"/>
</dbReference>